<dbReference type="Pfam" id="PF02962">
    <property type="entry name" value="CHMI"/>
    <property type="match status" value="1"/>
</dbReference>
<name>A0A024QEY5_9BACI</name>
<reference evidence="2" key="2">
    <citation type="submission" date="2014-05" db="EMBL/GenBank/DDBJ databases">
        <title>Draft genome sequence of Virgibacillus massiliensis Vm-5.</title>
        <authorList>
            <person name="Khelaifia S."/>
            <person name="Croce O."/>
            <person name="Lagier J.C."/>
            <person name="Raoult D."/>
        </authorList>
    </citation>
    <scope>NUCLEOTIDE SEQUENCE [LARGE SCALE GENOMIC DNA]</scope>
    <source>
        <strain evidence="2">Vm-5</strain>
    </source>
</reference>
<dbReference type="GO" id="GO:0008704">
    <property type="term" value="F:5-carboxymethyl-2-hydroxymuconate delta-isomerase activity"/>
    <property type="evidence" value="ECO:0007669"/>
    <property type="project" value="InterPro"/>
</dbReference>
<comment type="caution">
    <text evidence="1">The sequence shown here is derived from an EMBL/GenBank/DDBJ whole genome shotgun (WGS) entry which is preliminary data.</text>
</comment>
<organism evidence="1 2">
    <name type="scientific">Virgibacillus massiliensis</name>
    <dbReference type="NCBI Taxonomy" id="1462526"/>
    <lineage>
        <taxon>Bacteria</taxon>
        <taxon>Bacillati</taxon>
        <taxon>Bacillota</taxon>
        <taxon>Bacilli</taxon>
        <taxon>Bacillales</taxon>
        <taxon>Bacillaceae</taxon>
        <taxon>Virgibacillus</taxon>
    </lineage>
</organism>
<proteinExistence type="predicted"/>
<dbReference type="InterPro" id="IPR014347">
    <property type="entry name" value="Tautomerase/MIF_sf"/>
</dbReference>
<keyword evidence="1" id="KW-0413">Isomerase</keyword>
<dbReference type="OrthoDB" id="9814215at2"/>
<dbReference type="Gene3D" id="3.30.429.10">
    <property type="entry name" value="Macrophage Migration Inhibitory Factor"/>
    <property type="match status" value="1"/>
</dbReference>
<reference evidence="1 2" key="1">
    <citation type="submission" date="2014-03" db="EMBL/GenBank/DDBJ databases">
        <authorList>
            <person name="Urmite Genomes U."/>
        </authorList>
    </citation>
    <scope>NUCLEOTIDE SEQUENCE [LARGE SCALE GENOMIC DNA]</scope>
    <source>
        <strain evidence="1 2">Vm-5</strain>
    </source>
</reference>
<dbReference type="CDD" id="cd00580">
    <property type="entry name" value="CHMI"/>
    <property type="match status" value="1"/>
</dbReference>
<dbReference type="EMBL" id="CCDP010000002">
    <property type="protein sequence ID" value="CDQ40496.1"/>
    <property type="molecule type" value="Genomic_DNA"/>
</dbReference>
<accession>A0A024QEY5</accession>
<dbReference type="AlphaFoldDB" id="A0A024QEY5"/>
<protein>
    <submittedName>
        <fullName evidence="1">5-carboxymethyl-2-hydroxymuconate Delta-isomerase</fullName>
    </submittedName>
</protein>
<dbReference type="PANTHER" id="PTHR37950">
    <property type="entry name" value="4-HYDROXYPHENYLACETATE CATABOLISM PROTEIN"/>
    <property type="match status" value="1"/>
</dbReference>
<keyword evidence="2" id="KW-1185">Reference proteome</keyword>
<dbReference type="RefSeq" id="WP_021291953.1">
    <property type="nucleotide sequence ID" value="NZ_BNER01000004.1"/>
</dbReference>
<dbReference type="Proteomes" id="UP000028875">
    <property type="component" value="Unassembled WGS sequence"/>
</dbReference>
<dbReference type="eggNOG" id="COG3232">
    <property type="taxonomic scope" value="Bacteria"/>
</dbReference>
<sequence>MPHLIIEYTNNLKEEADIPKLLRTVNNTLLEHQDIIPIGGLRSRAIELSDYLVADGTEDDAFVHVTLKLGKGRSEEEKQDLCDNLFKAIEQHFSIIYQNRYLALSMELYEFTSPTYKRNNIHPRYKE</sequence>
<dbReference type="STRING" id="1462526.BN990_02821"/>
<evidence type="ECO:0000313" key="2">
    <source>
        <dbReference type="Proteomes" id="UP000028875"/>
    </source>
</evidence>
<dbReference type="PANTHER" id="PTHR37950:SF1">
    <property type="entry name" value="4-HYDROXYPHENYLACETATE CATABOLISM PROTEIN"/>
    <property type="match status" value="1"/>
</dbReference>
<gene>
    <name evidence="1" type="primary">hpcD</name>
    <name evidence="1" type="ORF">BN990_02821</name>
</gene>
<evidence type="ECO:0000313" key="1">
    <source>
        <dbReference type="EMBL" id="CDQ40496.1"/>
    </source>
</evidence>
<dbReference type="InterPro" id="IPR004220">
    <property type="entry name" value="5-COMe_2-OHmuconate_Isoase"/>
</dbReference>
<dbReference type="SUPFAM" id="SSF55331">
    <property type="entry name" value="Tautomerase/MIF"/>
    <property type="match status" value="1"/>
</dbReference>